<evidence type="ECO:0000313" key="5">
    <source>
        <dbReference type="EMBL" id="GEL94606.1"/>
    </source>
</evidence>
<feature type="domain" description="Alginate lyase" evidence="4">
    <location>
        <begin position="113"/>
        <end position="337"/>
    </location>
</feature>
<dbReference type="InterPro" id="IPR013783">
    <property type="entry name" value="Ig-like_fold"/>
</dbReference>
<evidence type="ECO:0000259" key="4">
    <source>
        <dbReference type="Pfam" id="PF05426"/>
    </source>
</evidence>
<organism evidence="5 6">
    <name type="scientific">Cellulomonas composti</name>
    <dbReference type="NCBI Taxonomy" id="266130"/>
    <lineage>
        <taxon>Bacteria</taxon>
        <taxon>Bacillati</taxon>
        <taxon>Actinomycetota</taxon>
        <taxon>Actinomycetes</taxon>
        <taxon>Micrococcales</taxon>
        <taxon>Cellulomonadaceae</taxon>
        <taxon>Cellulomonas</taxon>
    </lineage>
</organism>
<dbReference type="Gene3D" id="1.50.10.100">
    <property type="entry name" value="Chondroitin AC/alginate lyase"/>
    <property type="match status" value="1"/>
</dbReference>
<dbReference type="AlphaFoldDB" id="A0A511J9D1"/>
<dbReference type="GO" id="GO:0005975">
    <property type="term" value="P:carbohydrate metabolic process"/>
    <property type="evidence" value="ECO:0007669"/>
    <property type="project" value="UniProtKB-ARBA"/>
</dbReference>
<keyword evidence="2" id="KW-0456">Lyase</keyword>
<dbReference type="EMBL" id="BJWG01000004">
    <property type="protein sequence ID" value="GEL94606.1"/>
    <property type="molecule type" value="Genomic_DNA"/>
</dbReference>
<dbReference type="GO" id="GO:0042597">
    <property type="term" value="C:periplasmic space"/>
    <property type="evidence" value="ECO:0007669"/>
    <property type="project" value="InterPro"/>
</dbReference>
<evidence type="ECO:0000313" key="6">
    <source>
        <dbReference type="Proteomes" id="UP000321720"/>
    </source>
</evidence>
<dbReference type="GO" id="GO:0016829">
    <property type="term" value="F:lyase activity"/>
    <property type="evidence" value="ECO:0007669"/>
    <property type="project" value="UniProtKB-KW"/>
</dbReference>
<evidence type="ECO:0000256" key="2">
    <source>
        <dbReference type="ARBA" id="ARBA00023239"/>
    </source>
</evidence>
<dbReference type="RefSeq" id="WP_222593153.1">
    <property type="nucleotide sequence ID" value="NZ_BJWG01000004.1"/>
</dbReference>
<keyword evidence="6" id="KW-1185">Reference proteome</keyword>
<feature type="compositionally biased region" description="Low complexity" evidence="3">
    <location>
        <begin position="22"/>
        <end position="43"/>
    </location>
</feature>
<feature type="compositionally biased region" description="Low complexity" evidence="3">
    <location>
        <begin position="1"/>
        <end position="12"/>
    </location>
</feature>
<evidence type="ECO:0000256" key="1">
    <source>
        <dbReference type="ARBA" id="ARBA00022729"/>
    </source>
</evidence>
<dbReference type="Gene3D" id="2.60.40.10">
    <property type="entry name" value="Immunoglobulins"/>
    <property type="match status" value="1"/>
</dbReference>
<gene>
    <name evidence="5" type="ORF">CCO02nite_12640</name>
</gene>
<comment type="caution">
    <text evidence="5">The sequence shown here is derived from an EMBL/GenBank/DDBJ whole genome shotgun (WGS) entry which is preliminary data.</text>
</comment>
<dbReference type="InterPro" id="IPR008929">
    <property type="entry name" value="Chondroitin_lyas"/>
</dbReference>
<reference evidence="5 6" key="1">
    <citation type="submission" date="2019-07" db="EMBL/GenBank/DDBJ databases">
        <title>Whole genome shotgun sequence of Cellulomonas composti NBRC 100758.</title>
        <authorList>
            <person name="Hosoyama A."/>
            <person name="Uohara A."/>
            <person name="Ohji S."/>
            <person name="Ichikawa N."/>
        </authorList>
    </citation>
    <scope>NUCLEOTIDE SEQUENCE [LARGE SCALE GENOMIC DNA]</scope>
    <source>
        <strain evidence="5 6">NBRC 100758</strain>
    </source>
</reference>
<dbReference type="Pfam" id="PF05426">
    <property type="entry name" value="Alginate_lyase"/>
    <property type="match status" value="1"/>
</dbReference>
<dbReference type="InterPro" id="IPR008397">
    <property type="entry name" value="Alginate_lyase_dom"/>
</dbReference>
<protein>
    <recommendedName>
        <fullName evidence="4">Alginate lyase domain-containing protein</fullName>
    </recommendedName>
</protein>
<sequence>MAGLATPATAVPSPTPAPTPAPTRTATAQPAAPSAEEPAGAAPFVHPGVSVSADQLAFVREKLSDDAEPWVGALRSMMRSQYADPDRIPAPRAVVDCGRYSIPDNGCTDELTDAGSAYTLALAWTLTGQLEYLQSSIRIMDAWSGTVRRHTGANAWLQSAWTASMWTRAAELVRYSTDRWPAPAVERFASMLRNAYLPYTDNLFEENGNWELTMLEATVGTAVFLDDEALYERSIERYLKRVKAYVYLPADGSLPYTTGSSGLVTPPQIVEYWHSPTTFVAGLAQETCRDLTHTEYGLAAAVDVAQTATIQGRDVYAKVGDRLVAGLELASRYTLEPPPVTPCGAPITGTTGRAVEAGYNALHNRLGHAMPFTARLVEQSRPSGSGFHIGWQTLTDAENPWVVPQAVPTAAAPEVAAVVPGAGQVALRWRAVPYATGYQVQVSTAPTFSRSTTTSSTAIGTDAVLVGLRNATPVWVRLRAAQGRTSAFTVPVEVVPRAVAAPRVQVRPGTAPGSVTWDLPARATRVEVRFGTTAAGLRGDARPIEVALVAPTTTIATATRLAGVRFAQVVVWNGDQRTASPVVRVP</sequence>
<name>A0A511J9D1_9CELL</name>
<dbReference type="SUPFAM" id="SSF48230">
    <property type="entry name" value="Chondroitin AC/alginate lyase"/>
    <property type="match status" value="1"/>
</dbReference>
<feature type="region of interest" description="Disordered" evidence="3">
    <location>
        <begin position="1"/>
        <end position="46"/>
    </location>
</feature>
<evidence type="ECO:0000256" key="3">
    <source>
        <dbReference type="SAM" id="MobiDB-lite"/>
    </source>
</evidence>
<proteinExistence type="predicted"/>
<accession>A0A511J9D1</accession>
<keyword evidence="1" id="KW-0732">Signal</keyword>
<dbReference type="Proteomes" id="UP000321720">
    <property type="component" value="Unassembled WGS sequence"/>
</dbReference>